<evidence type="ECO:0000313" key="2">
    <source>
        <dbReference type="Proteomes" id="UP001247620"/>
    </source>
</evidence>
<evidence type="ECO:0008006" key="3">
    <source>
        <dbReference type="Google" id="ProtNLM"/>
    </source>
</evidence>
<keyword evidence="2" id="KW-1185">Reference proteome</keyword>
<dbReference type="Proteomes" id="UP001247620">
    <property type="component" value="Unassembled WGS sequence"/>
</dbReference>
<evidence type="ECO:0000313" key="1">
    <source>
        <dbReference type="EMBL" id="MDR6941561.1"/>
    </source>
</evidence>
<sequence length="149" mass="17602">MPHLNEKIFKRLLGGFFDETQKRFIAFAFIALKKSIFYEYDHLFELSNHGHSAVYFSSGMVEKTKKHLDNNSFQYKSTEERIEDGIYKSLLVTYTGEFAFDEWNILRDCCFSDSKDKNKILNSKLDGVKHSLKDYFLNSSILRKRWSIT</sequence>
<gene>
    <name evidence="1" type="ORF">J2W55_001389</name>
</gene>
<proteinExistence type="predicted"/>
<reference evidence="1 2" key="1">
    <citation type="submission" date="2023-07" db="EMBL/GenBank/DDBJ databases">
        <title>Sorghum-associated microbial communities from plants grown in Nebraska, USA.</title>
        <authorList>
            <person name="Schachtman D."/>
        </authorList>
    </citation>
    <scope>NUCLEOTIDE SEQUENCE [LARGE SCALE GENOMIC DNA]</scope>
    <source>
        <strain evidence="1 2">3262</strain>
    </source>
</reference>
<organism evidence="1 2">
    <name type="scientific">Mucilaginibacter pocheonensis</name>
    <dbReference type="NCBI Taxonomy" id="398050"/>
    <lineage>
        <taxon>Bacteria</taxon>
        <taxon>Pseudomonadati</taxon>
        <taxon>Bacteroidota</taxon>
        <taxon>Sphingobacteriia</taxon>
        <taxon>Sphingobacteriales</taxon>
        <taxon>Sphingobacteriaceae</taxon>
        <taxon>Mucilaginibacter</taxon>
    </lineage>
</organism>
<accession>A0ABU1T8K4</accession>
<comment type="caution">
    <text evidence="1">The sequence shown here is derived from an EMBL/GenBank/DDBJ whole genome shotgun (WGS) entry which is preliminary data.</text>
</comment>
<dbReference type="RefSeq" id="WP_310093431.1">
    <property type="nucleotide sequence ID" value="NZ_JAVDUU010000001.1"/>
</dbReference>
<name>A0ABU1T8K4_9SPHI</name>
<protein>
    <recommendedName>
        <fullName evidence="3">Antitoxin SocA-like Panacea domain-containing protein</fullName>
    </recommendedName>
</protein>
<dbReference type="EMBL" id="JAVDUU010000001">
    <property type="protein sequence ID" value="MDR6941561.1"/>
    <property type="molecule type" value="Genomic_DNA"/>
</dbReference>